<comment type="caution">
    <text evidence="2">The sequence shown here is derived from an EMBL/GenBank/DDBJ whole genome shotgun (WGS) entry which is preliminary data.</text>
</comment>
<accession>A0A543N9X1</accession>
<evidence type="ECO:0000313" key="3">
    <source>
        <dbReference type="Proteomes" id="UP000317422"/>
    </source>
</evidence>
<name>A0A543N9X1_9ACTN</name>
<feature type="compositionally biased region" description="Basic and acidic residues" evidence="1">
    <location>
        <begin position="91"/>
        <end position="120"/>
    </location>
</feature>
<feature type="region of interest" description="Disordered" evidence="1">
    <location>
        <begin position="91"/>
        <end position="135"/>
    </location>
</feature>
<dbReference type="InterPro" id="IPR019117">
    <property type="entry name" value="CRISPR-assoc_protein_Cmr3"/>
</dbReference>
<dbReference type="Proteomes" id="UP000317422">
    <property type="component" value="Unassembled WGS sequence"/>
</dbReference>
<organism evidence="2 3">
    <name type="scientific">Haloactinospora alba</name>
    <dbReference type="NCBI Taxonomy" id="405555"/>
    <lineage>
        <taxon>Bacteria</taxon>
        <taxon>Bacillati</taxon>
        <taxon>Actinomycetota</taxon>
        <taxon>Actinomycetes</taxon>
        <taxon>Streptosporangiales</taxon>
        <taxon>Nocardiopsidaceae</taxon>
        <taxon>Haloactinospora</taxon>
    </lineage>
</organism>
<dbReference type="Pfam" id="PF09700">
    <property type="entry name" value="Cas_Cmr3"/>
    <property type="match status" value="1"/>
</dbReference>
<dbReference type="OrthoDB" id="6162707at2"/>
<dbReference type="RefSeq" id="WP_141925655.1">
    <property type="nucleotide sequence ID" value="NZ_VFQC01000002.1"/>
</dbReference>
<keyword evidence="3" id="KW-1185">Reference proteome</keyword>
<feature type="compositionally biased region" description="Low complexity" evidence="1">
    <location>
        <begin position="121"/>
        <end position="135"/>
    </location>
</feature>
<dbReference type="Gene3D" id="3.30.70.2940">
    <property type="match status" value="1"/>
</dbReference>
<evidence type="ECO:0000256" key="1">
    <source>
        <dbReference type="SAM" id="MobiDB-lite"/>
    </source>
</evidence>
<feature type="region of interest" description="Disordered" evidence="1">
    <location>
        <begin position="20"/>
        <end position="41"/>
    </location>
</feature>
<dbReference type="EMBL" id="VFQC01000002">
    <property type="protein sequence ID" value="TQN28627.1"/>
    <property type="molecule type" value="Genomic_DNA"/>
</dbReference>
<reference evidence="2 3" key="1">
    <citation type="submission" date="2019-06" db="EMBL/GenBank/DDBJ databases">
        <title>Sequencing the genomes of 1000 actinobacteria strains.</title>
        <authorList>
            <person name="Klenk H.-P."/>
        </authorList>
    </citation>
    <scope>NUCLEOTIDE SEQUENCE [LARGE SCALE GENOMIC DNA]</scope>
    <source>
        <strain evidence="2 3">DSM 45015</strain>
    </source>
</reference>
<protein>
    <submittedName>
        <fullName evidence="2">CRISPR-associated Cmr3 family protein</fullName>
    </submittedName>
</protein>
<feature type="region of interest" description="Disordered" evidence="1">
    <location>
        <begin position="152"/>
        <end position="178"/>
    </location>
</feature>
<proteinExistence type="predicted"/>
<gene>
    <name evidence="2" type="ORF">FHX37_3984</name>
</gene>
<dbReference type="AlphaFoldDB" id="A0A543N9X1"/>
<evidence type="ECO:0000313" key="2">
    <source>
        <dbReference type="EMBL" id="TQN28627.1"/>
    </source>
</evidence>
<sequence length="363" mass="38976">MSGSAQETVWVGIRPHDTVHVRDGRPFQGGTGGRAETVRPTPSTVAGAVGAACGDAYGARSEPGAVRGPVLVGYRSTKGWEPYFPAPRDLVSESRDRDEAHRMRPDESRPEVSTDLDHAAGPEGPRLRPLLPPAELSGAEPIDEWVSGPALEGYLHGSQEPSRRAHLDVPPSPPMHQEVRTGLALTPEKTARHGMLYESVHWRLGEGWMFAAECADLPGDPAKLPSLVQFGGMRRLADLLTPEGIAWPSPPPAFPGGRVLVYVATPAVWEQGWLPPLEPHAEVVAAALGPPQPITTGSPGHGKFEDTTTLFPAVPAGSVYLLRFPDEAAAGEWAHRRHGRTLRQDDQTRLDTAGFGVILTGVW</sequence>
<dbReference type="Gene3D" id="2.60.40.4350">
    <property type="match status" value="1"/>
</dbReference>